<evidence type="ECO:0000256" key="2">
    <source>
        <dbReference type="SAM" id="Phobius"/>
    </source>
</evidence>
<organism evidence="3 4">
    <name type="scientific">Gemmatimonas groenlandica</name>
    <dbReference type="NCBI Taxonomy" id="2732249"/>
    <lineage>
        <taxon>Bacteria</taxon>
        <taxon>Pseudomonadati</taxon>
        <taxon>Gemmatimonadota</taxon>
        <taxon>Gemmatimonadia</taxon>
        <taxon>Gemmatimonadales</taxon>
        <taxon>Gemmatimonadaceae</taxon>
        <taxon>Gemmatimonas</taxon>
    </lineage>
</organism>
<feature type="compositionally biased region" description="Basic and acidic residues" evidence="1">
    <location>
        <begin position="34"/>
        <end position="50"/>
    </location>
</feature>
<evidence type="ECO:0000313" key="3">
    <source>
        <dbReference type="EMBL" id="QJR36311.1"/>
    </source>
</evidence>
<gene>
    <name evidence="3" type="ORF">HKW67_12750</name>
</gene>
<accession>A0A6M4IVU9</accession>
<evidence type="ECO:0000256" key="1">
    <source>
        <dbReference type="SAM" id="MobiDB-lite"/>
    </source>
</evidence>
<feature type="region of interest" description="Disordered" evidence="1">
    <location>
        <begin position="28"/>
        <end position="50"/>
    </location>
</feature>
<dbReference type="AlphaFoldDB" id="A0A6M4IVU9"/>
<keyword evidence="2" id="KW-0812">Transmembrane</keyword>
<proteinExistence type="predicted"/>
<reference evidence="3 4" key="1">
    <citation type="submission" date="2020-05" db="EMBL/GenBank/DDBJ databases">
        <title>Complete genome sequence of Gemmatimonas greenlandica TET16.</title>
        <authorList>
            <person name="Zeng Y."/>
        </authorList>
    </citation>
    <scope>NUCLEOTIDE SEQUENCE [LARGE SCALE GENOMIC DNA]</scope>
    <source>
        <strain evidence="3 4">TET16</strain>
    </source>
</reference>
<dbReference type="RefSeq" id="WP_171225743.1">
    <property type="nucleotide sequence ID" value="NZ_CP053085.1"/>
</dbReference>
<dbReference type="KEGG" id="ggr:HKW67_12750"/>
<keyword evidence="2" id="KW-0472">Membrane</keyword>
<evidence type="ECO:0000313" key="4">
    <source>
        <dbReference type="Proteomes" id="UP000500938"/>
    </source>
</evidence>
<name>A0A6M4IVU9_9BACT</name>
<dbReference type="Proteomes" id="UP000500938">
    <property type="component" value="Chromosome"/>
</dbReference>
<protein>
    <submittedName>
        <fullName evidence="3">Uncharacterized protein</fullName>
    </submittedName>
</protein>
<feature type="transmembrane region" description="Helical" evidence="2">
    <location>
        <begin position="6"/>
        <end position="23"/>
    </location>
</feature>
<keyword evidence="4" id="KW-1185">Reference proteome</keyword>
<keyword evidence="2" id="KW-1133">Transmembrane helix</keyword>
<sequence>MIDLAYVLGTVAFFALMLAYVRVCEGLGSSNADGAERAPADDTLGRERVA</sequence>
<dbReference type="EMBL" id="CP053085">
    <property type="protein sequence ID" value="QJR36311.1"/>
    <property type="molecule type" value="Genomic_DNA"/>
</dbReference>